<sequence>MVNEDVQITAHTENDCFVYDLPDGTNGTTAEELEKEDENGYMLLKNLNKVPEQFADFSGYRLRLYLLRKKEPSQFVVKGVERNEVGYRITICSTLCQKDIEKKNEVIQQEKHVELDKKDRVIDGNNLNQIKIALRNLTDDEHWIFVAWTEWSYKQQSEWSTLHKLKFDKSDGTRLRSDRHRINRTEAEMKSAAGGDEVKLGSIKLPTEIPTNQREDKKKKSGDCDDDEKSDTEMSKGGNEQEERKLQILREKHIDKGEAAKENLEKGFPELHIQENLKTESNRGSGAGEKEHSFITRVGVIDEQTKDGSSSEMGQGLSLPKAFVTESGKGSLGTQTVRVITSTEISRREEATDGTKKTENKKSDVKEEKRKDDDSRGKVFKEKLSKEIGTNQLLTNQTAAVRSGISKESKKEKDVEQKIFSKSSENQEGRTKHNKSRKLTGSGSTQLPKPMFSNVTKARQAASGHDPIPIHPVPAREAQMQNDAMPPMNCFSANTKVYTQNGEKTMKEVAVGDFVLVPVSKSQLRYERVEMFYHREPETRAKFVVLETESGRKLSLTELHLLPLGDCDEMRQSMNDVDIVDQWLRKSKFAHKARIGDCVFTISSNHELQVDHIVKVGRQYLKGIYSPMTVEGSIVADGVLTSCFSQVESHFSQKSEKKDANKIKVFLCDTSSLINLASDVDPFET</sequence>
<proteinExistence type="predicted"/>
<feature type="compositionally biased region" description="Basic and acidic residues" evidence="2">
    <location>
        <begin position="259"/>
        <end position="281"/>
    </location>
</feature>
<evidence type="ECO:0000313" key="6">
    <source>
        <dbReference type="WBParaSite" id="sdigi.contig93.g4156.t1"/>
    </source>
</evidence>
<feature type="compositionally biased region" description="Basic and acidic residues" evidence="2">
    <location>
        <begin position="405"/>
        <end position="431"/>
    </location>
</feature>
<dbReference type="SMART" id="SM00305">
    <property type="entry name" value="HintC"/>
    <property type="match status" value="1"/>
</dbReference>
<dbReference type="SMART" id="SM00306">
    <property type="entry name" value="HintN"/>
    <property type="match status" value="1"/>
</dbReference>
<feature type="region of interest" description="Disordered" evidence="2">
    <location>
        <begin position="325"/>
        <end position="384"/>
    </location>
</feature>
<feature type="domain" description="Hint" evidence="3">
    <location>
        <begin position="605"/>
        <end position="649"/>
    </location>
</feature>
<dbReference type="PROSITE" id="PS50817">
    <property type="entry name" value="INTEIN_N_TER"/>
    <property type="match status" value="1"/>
</dbReference>
<dbReference type="InterPro" id="IPR006141">
    <property type="entry name" value="Intein_N"/>
</dbReference>
<dbReference type="Gene3D" id="2.170.16.10">
    <property type="entry name" value="Hedgehog/Intein (Hint) domain"/>
    <property type="match status" value="1"/>
</dbReference>
<protein>
    <submittedName>
        <fullName evidence="6">Hint domain-containing protein</fullName>
    </submittedName>
</protein>
<evidence type="ECO:0000313" key="5">
    <source>
        <dbReference type="Proteomes" id="UP000887581"/>
    </source>
</evidence>
<dbReference type="InterPro" id="IPR036844">
    <property type="entry name" value="Hint_dom_sf"/>
</dbReference>
<feature type="compositionally biased region" description="Basic and acidic residues" evidence="2">
    <location>
        <begin position="213"/>
        <end position="223"/>
    </location>
</feature>
<dbReference type="PANTHER" id="PTHR46706">
    <property type="entry name" value="PROTEIN QUA-1-RELATED"/>
    <property type="match status" value="1"/>
</dbReference>
<name>A0A915Q6K1_9BILA</name>
<dbReference type="InterPro" id="IPR001767">
    <property type="entry name" value="Hedgehog_Hint"/>
</dbReference>
<reference evidence="6" key="1">
    <citation type="submission" date="2022-11" db="UniProtKB">
        <authorList>
            <consortium name="WormBaseParasite"/>
        </authorList>
    </citation>
    <scope>IDENTIFICATION</scope>
</reference>
<feature type="compositionally biased region" description="Basic and acidic residues" evidence="2">
    <location>
        <begin position="231"/>
        <end position="245"/>
    </location>
</feature>
<feature type="region of interest" description="Disordered" evidence="2">
    <location>
        <begin position="399"/>
        <end position="452"/>
    </location>
</feature>
<dbReference type="InterPro" id="IPR052140">
    <property type="entry name" value="Dev_Signal_Hedgehog-like"/>
</dbReference>
<dbReference type="InterPro" id="IPR003586">
    <property type="entry name" value="Hint_dom_C"/>
</dbReference>
<feature type="compositionally biased region" description="Polar residues" evidence="2">
    <location>
        <begin position="332"/>
        <end position="344"/>
    </location>
</feature>
<feature type="region of interest" description="Disordered" evidence="2">
    <location>
        <begin position="187"/>
        <end position="245"/>
    </location>
</feature>
<dbReference type="Proteomes" id="UP000887581">
    <property type="component" value="Unplaced"/>
</dbReference>
<accession>A0A915Q6K1</accession>
<dbReference type="CDD" id="cd00081">
    <property type="entry name" value="Hint"/>
    <property type="match status" value="1"/>
</dbReference>
<dbReference type="GO" id="GO:0016539">
    <property type="term" value="P:intein-mediated protein splicing"/>
    <property type="evidence" value="ECO:0007669"/>
    <property type="project" value="InterPro"/>
</dbReference>
<feature type="region of interest" description="Disordered" evidence="2">
    <location>
        <begin position="259"/>
        <end position="297"/>
    </location>
</feature>
<keyword evidence="1" id="KW-0217">Developmental protein</keyword>
<evidence type="ECO:0000259" key="3">
    <source>
        <dbReference type="SMART" id="SM00305"/>
    </source>
</evidence>
<evidence type="ECO:0000256" key="1">
    <source>
        <dbReference type="ARBA" id="ARBA00022473"/>
    </source>
</evidence>
<dbReference type="PANTHER" id="PTHR46706:SF12">
    <property type="entry name" value="PROTEIN QUA-1-RELATED"/>
    <property type="match status" value="1"/>
</dbReference>
<dbReference type="Pfam" id="PF01079">
    <property type="entry name" value="Hint"/>
    <property type="match status" value="1"/>
</dbReference>
<feature type="compositionally biased region" description="Basic and acidic residues" evidence="2">
    <location>
        <begin position="345"/>
        <end position="384"/>
    </location>
</feature>
<feature type="domain" description="Hint" evidence="4">
    <location>
        <begin position="488"/>
        <end position="603"/>
    </location>
</feature>
<feature type="compositionally biased region" description="Polar residues" evidence="2">
    <location>
        <begin position="439"/>
        <end position="452"/>
    </location>
</feature>
<evidence type="ECO:0000259" key="4">
    <source>
        <dbReference type="SMART" id="SM00306"/>
    </source>
</evidence>
<keyword evidence="5" id="KW-1185">Reference proteome</keyword>
<evidence type="ECO:0000256" key="2">
    <source>
        <dbReference type="SAM" id="MobiDB-lite"/>
    </source>
</evidence>
<dbReference type="GO" id="GO:0016540">
    <property type="term" value="P:protein autoprocessing"/>
    <property type="evidence" value="ECO:0007669"/>
    <property type="project" value="InterPro"/>
</dbReference>
<dbReference type="WBParaSite" id="sdigi.contig93.g4156.t1">
    <property type="protein sequence ID" value="sdigi.contig93.g4156.t1"/>
    <property type="gene ID" value="sdigi.contig93.g4156"/>
</dbReference>
<organism evidence="5 6">
    <name type="scientific">Setaria digitata</name>
    <dbReference type="NCBI Taxonomy" id="48799"/>
    <lineage>
        <taxon>Eukaryota</taxon>
        <taxon>Metazoa</taxon>
        <taxon>Ecdysozoa</taxon>
        <taxon>Nematoda</taxon>
        <taxon>Chromadorea</taxon>
        <taxon>Rhabditida</taxon>
        <taxon>Spirurina</taxon>
        <taxon>Spiruromorpha</taxon>
        <taxon>Filarioidea</taxon>
        <taxon>Setariidae</taxon>
        <taxon>Setaria</taxon>
    </lineage>
</organism>
<dbReference type="SUPFAM" id="SSF51294">
    <property type="entry name" value="Hedgehog/intein (Hint) domain"/>
    <property type="match status" value="1"/>
</dbReference>
<dbReference type="AlphaFoldDB" id="A0A915Q6K1"/>
<dbReference type="InterPro" id="IPR003587">
    <property type="entry name" value="Hint_dom_N"/>
</dbReference>